<reference evidence="1 2" key="1">
    <citation type="submission" date="2019-07" db="EMBL/GenBank/DDBJ databases">
        <title>Whole genome shotgun sequence of Knoellia locipacati NBRC 109775.</title>
        <authorList>
            <person name="Hosoyama A."/>
            <person name="Uohara A."/>
            <person name="Ohji S."/>
            <person name="Ichikawa N."/>
        </authorList>
    </citation>
    <scope>NUCLEOTIDE SEQUENCE [LARGE SCALE GENOMIC DNA]</scope>
    <source>
        <strain evidence="1 2">NBRC 109775</strain>
    </source>
</reference>
<dbReference type="OrthoDB" id="9849533at2"/>
<dbReference type="RefSeq" id="WP_147062785.1">
    <property type="nucleotide sequence ID" value="NZ_BAABDN010000001.1"/>
</dbReference>
<organism evidence="1 2">
    <name type="scientific">Knoellia locipacati</name>
    <dbReference type="NCBI Taxonomy" id="882824"/>
    <lineage>
        <taxon>Bacteria</taxon>
        <taxon>Bacillati</taxon>
        <taxon>Actinomycetota</taxon>
        <taxon>Actinomycetes</taxon>
        <taxon>Micrococcales</taxon>
        <taxon>Intrasporangiaceae</taxon>
        <taxon>Knoellia</taxon>
    </lineage>
</organism>
<protein>
    <submittedName>
        <fullName evidence="1">Uncharacterized protein</fullName>
    </submittedName>
</protein>
<keyword evidence="2" id="KW-1185">Reference proteome</keyword>
<dbReference type="Proteomes" id="UP000321793">
    <property type="component" value="Unassembled WGS sequence"/>
</dbReference>
<evidence type="ECO:0000313" key="1">
    <source>
        <dbReference type="EMBL" id="GEQ13013.1"/>
    </source>
</evidence>
<gene>
    <name evidence="1" type="ORF">KLO01_10600</name>
</gene>
<name>A0A512SYJ2_9MICO</name>
<dbReference type="AlphaFoldDB" id="A0A512SYJ2"/>
<sequence>MTADPAAYAVDLGPRRRPTFVVSASLCSWDLVVFRVEPVAGGRPVFVAKASGAVPGFLADLDRGVLDDDLARALARPPRRGLVRPPRRSRGVRLGVEHEFVVSGADGVLDFRTLGADLELGVRADPTDPNAQRCSWGGVVTADGREAEVATPPVPLGVGGAATVRGLAEIGRDVLADALHAAHGPDVTLTGYSTHLNVSAARRGARTHARRFASVFAPSLMLLLDRPTSPGLLVRPRPGRLELGGEYSAGTELEVALTFAAGAVLASRGPGWLRARRLQVAVVLEPARERYGWYVDRRAVGCDLYELGRAAPLHRTRTGVTVTAGQHLEQTWELARAALTGRVSGEELALVDAVVGADEPLPRPQDGVAS</sequence>
<accession>A0A512SYJ2</accession>
<evidence type="ECO:0000313" key="2">
    <source>
        <dbReference type="Proteomes" id="UP000321793"/>
    </source>
</evidence>
<dbReference type="EMBL" id="BKBA01000003">
    <property type="protein sequence ID" value="GEQ13013.1"/>
    <property type="molecule type" value="Genomic_DNA"/>
</dbReference>
<proteinExistence type="predicted"/>
<comment type="caution">
    <text evidence="1">The sequence shown here is derived from an EMBL/GenBank/DDBJ whole genome shotgun (WGS) entry which is preliminary data.</text>
</comment>